<organism evidence="1 2">
    <name type="scientific">Candidatus Methanogaster sp</name>
    <dbReference type="NCBI Taxonomy" id="3386292"/>
    <lineage>
        <taxon>Archaea</taxon>
        <taxon>Methanobacteriati</taxon>
        <taxon>Methanobacteriota</taxon>
        <taxon>Stenosarchaea group</taxon>
        <taxon>Methanomicrobia</taxon>
        <taxon>Methanosarcinales</taxon>
        <taxon>ANME-2 cluster</taxon>
        <taxon>Candidatus Methanogasteraceae</taxon>
        <taxon>Candidatus Methanogaster</taxon>
    </lineage>
</organism>
<sequence length="219" mass="24617">MERIQIPANKSNLIRLKEELVLAQEGLELLDQKKEILINHIGILASKADLVRKEVNQRLLRTYAFLKDALLENGESSVRATGLGVKTGESVILRERSLMGVVLPLVRIDLPPHKPGYGFYGTGKSMDATSEAIHRAMEVVAELAELEVGIERLMAELKKTLKRINALAHIYVPTYRATIKAMEETLEEKEREALFQLKRIKKKSATSNPKKGHIDDEGR</sequence>
<comment type="caution">
    <text evidence="1">The sequence shown here is derived from an EMBL/GenBank/DDBJ whole genome shotgun (WGS) entry which is preliminary data.</text>
</comment>
<accession>A0AC61L1E4</accession>
<protein>
    <submittedName>
        <fullName evidence="1">Uncharacterized protein</fullName>
    </submittedName>
</protein>
<dbReference type="Proteomes" id="UP000248329">
    <property type="component" value="Unassembled WGS sequence"/>
</dbReference>
<evidence type="ECO:0000313" key="2">
    <source>
        <dbReference type="Proteomes" id="UP000248329"/>
    </source>
</evidence>
<name>A0AC61L1E4_9EURY</name>
<gene>
    <name evidence="1" type="ORF">C4B59_11470</name>
</gene>
<dbReference type="EMBL" id="PQXF01000025">
    <property type="protein sequence ID" value="PXF59426.1"/>
    <property type="molecule type" value="Genomic_DNA"/>
</dbReference>
<reference evidence="1" key="1">
    <citation type="submission" date="2018-01" db="EMBL/GenBank/DDBJ databases">
        <authorList>
            <person name="Krukenberg V."/>
        </authorList>
    </citation>
    <scope>NUCLEOTIDE SEQUENCE</scope>
    <source>
        <strain evidence="1">E20ANME2</strain>
    </source>
</reference>
<proteinExistence type="predicted"/>
<evidence type="ECO:0000313" key="1">
    <source>
        <dbReference type="EMBL" id="PXF59426.1"/>
    </source>
</evidence>